<reference evidence="3 4" key="1">
    <citation type="journal article" date="2015" name="Genome Announc.">
        <title>Complete Genome Sequence of Pseudoxanthomonas suwonensis Strain J1, a Cellulose-Degrading Bacterium Isolated from Leaf- and Wood-Enriched Soil.</title>
        <authorList>
            <person name="Hou L."/>
            <person name="Jiang J."/>
            <person name="Xu Z."/>
            <person name="Zhou Y."/>
            <person name="Leung F.C."/>
        </authorList>
    </citation>
    <scope>NUCLEOTIDE SEQUENCE [LARGE SCALE GENOMIC DNA]</scope>
    <source>
        <strain evidence="3 4">J1</strain>
    </source>
</reference>
<keyword evidence="1" id="KW-0732">Signal</keyword>
<organism evidence="3 4">
    <name type="scientific">Pseudoxanthomonas suwonensis</name>
    <dbReference type="NCBI Taxonomy" id="314722"/>
    <lineage>
        <taxon>Bacteria</taxon>
        <taxon>Pseudomonadati</taxon>
        <taxon>Pseudomonadota</taxon>
        <taxon>Gammaproteobacteria</taxon>
        <taxon>Lysobacterales</taxon>
        <taxon>Lysobacteraceae</taxon>
        <taxon>Pseudoxanthomonas</taxon>
    </lineage>
</organism>
<feature type="signal peptide" evidence="1">
    <location>
        <begin position="1"/>
        <end position="24"/>
    </location>
</feature>
<gene>
    <name evidence="3" type="ORF">WQ53_12820</name>
</gene>
<evidence type="ECO:0000256" key="1">
    <source>
        <dbReference type="SAM" id="SignalP"/>
    </source>
</evidence>
<evidence type="ECO:0000313" key="3">
    <source>
        <dbReference type="EMBL" id="AKC87506.1"/>
    </source>
</evidence>
<evidence type="ECO:0000259" key="2">
    <source>
        <dbReference type="Pfam" id="PF05229"/>
    </source>
</evidence>
<accession>A0A0E3UNV7</accession>
<dbReference type="InterPro" id="IPR053167">
    <property type="entry name" value="Spore_coat_component"/>
</dbReference>
<proteinExistence type="predicted"/>
<dbReference type="OrthoDB" id="8588792at2"/>
<dbReference type="Pfam" id="PF05229">
    <property type="entry name" value="SCPU"/>
    <property type="match status" value="1"/>
</dbReference>
<dbReference type="PANTHER" id="PTHR37089:SF4">
    <property type="entry name" value="EXPORTED PROTEIN"/>
    <property type="match status" value="1"/>
</dbReference>
<keyword evidence="4" id="KW-1185">Reference proteome</keyword>
<evidence type="ECO:0000313" key="4">
    <source>
        <dbReference type="Proteomes" id="UP000033067"/>
    </source>
</evidence>
<dbReference type="Proteomes" id="UP000033067">
    <property type="component" value="Chromosome"/>
</dbReference>
<dbReference type="InterPro" id="IPR007893">
    <property type="entry name" value="Spore_coat_U/FanG"/>
</dbReference>
<dbReference type="EMBL" id="CP011144">
    <property type="protein sequence ID" value="AKC87506.1"/>
    <property type="molecule type" value="Genomic_DNA"/>
</dbReference>
<name>A0A0E3UNV7_9GAMM</name>
<dbReference type="PATRIC" id="fig|314722.6.peg.2781"/>
<dbReference type="PANTHER" id="PTHR37089">
    <property type="entry name" value="PROTEIN U-RELATED"/>
    <property type="match status" value="1"/>
</dbReference>
<dbReference type="RefSeq" id="WP_052632948.1">
    <property type="nucleotide sequence ID" value="NZ_CP011144.1"/>
</dbReference>
<sequence length="169" mass="17105">MNLFKSTLIASALVAAGIAGNASAATATGNFQVRINITESCAFSTTGASDVNFGDKARSSSGNADNTGTLVVNCTQGTPFNIGLNAGTYTGATVATRRMSNGANSIPYSLYRDSNRTLNWGNTVSTDTHAGTGTGANQSISVYGRVAGGAAVNVPAGVYTDTIQATITY</sequence>
<dbReference type="KEGG" id="psuw:WQ53_12820"/>
<feature type="chain" id="PRO_5002412847" description="Spore coat protein U/FanG domain-containing protein" evidence="1">
    <location>
        <begin position="25"/>
        <end position="169"/>
    </location>
</feature>
<feature type="domain" description="Spore coat protein U/FanG" evidence="2">
    <location>
        <begin position="28"/>
        <end position="166"/>
    </location>
</feature>
<dbReference type="AlphaFoldDB" id="A0A0E3UNV7"/>
<dbReference type="SMART" id="SM00972">
    <property type="entry name" value="SCPU"/>
    <property type="match status" value="1"/>
</dbReference>
<protein>
    <recommendedName>
        <fullName evidence="2">Spore coat protein U/FanG domain-containing protein</fullName>
    </recommendedName>
</protein>